<protein>
    <submittedName>
        <fullName evidence="2">Tripartite tricarboxylate transporter substrate binding protein</fullName>
    </submittedName>
</protein>
<evidence type="ECO:0000256" key="1">
    <source>
        <dbReference type="ARBA" id="ARBA00006987"/>
    </source>
</evidence>
<dbReference type="Gene3D" id="3.40.190.150">
    <property type="entry name" value="Bordetella uptake gene, domain 1"/>
    <property type="match status" value="1"/>
</dbReference>
<dbReference type="OrthoDB" id="8678477at2"/>
<dbReference type="Proteomes" id="UP000266327">
    <property type="component" value="Unassembled WGS sequence"/>
</dbReference>
<organism evidence="2 3">
    <name type="scientific">Noviherbaspirillum sedimenti</name>
    <dbReference type="NCBI Taxonomy" id="2320865"/>
    <lineage>
        <taxon>Bacteria</taxon>
        <taxon>Pseudomonadati</taxon>
        <taxon>Pseudomonadota</taxon>
        <taxon>Betaproteobacteria</taxon>
        <taxon>Burkholderiales</taxon>
        <taxon>Oxalobacteraceae</taxon>
        <taxon>Noviherbaspirillum</taxon>
    </lineage>
</organism>
<dbReference type="CDD" id="cd13578">
    <property type="entry name" value="PBP2_Bug27"/>
    <property type="match status" value="1"/>
</dbReference>
<dbReference type="Pfam" id="PF03401">
    <property type="entry name" value="TctC"/>
    <property type="match status" value="1"/>
</dbReference>
<dbReference type="SUPFAM" id="SSF53850">
    <property type="entry name" value="Periplasmic binding protein-like II"/>
    <property type="match status" value="1"/>
</dbReference>
<dbReference type="PANTHER" id="PTHR42928">
    <property type="entry name" value="TRICARBOXYLATE-BINDING PROTEIN"/>
    <property type="match status" value="1"/>
</dbReference>
<dbReference type="EMBL" id="QYUQ01000002">
    <property type="protein sequence ID" value="RJG03263.1"/>
    <property type="molecule type" value="Genomic_DNA"/>
</dbReference>
<name>A0A3A3G441_9BURK</name>
<comment type="similarity">
    <text evidence="1">Belongs to the UPF0065 (bug) family.</text>
</comment>
<dbReference type="Gene3D" id="3.40.190.10">
    <property type="entry name" value="Periplasmic binding protein-like II"/>
    <property type="match status" value="1"/>
</dbReference>
<evidence type="ECO:0000313" key="3">
    <source>
        <dbReference type="Proteomes" id="UP000266327"/>
    </source>
</evidence>
<dbReference type="InterPro" id="IPR005064">
    <property type="entry name" value="BUG"/>
</dbReference>
<gene>
    <name evidence="2" type="ORF">D3878_18085</name>
</gene>
<sequence>MRPQLQHRSLSREKRYAAPRDKRLFGQRVPVAIRWLPVLALTASGLAQAQDWPSKPVRIVVPIAAGSATDLLARMVGQALSETTGQPFVIDNKSGAVGAIGSNEVARAPADGYTLLIATTSTHAIAPHVSTKLPYNAVKDFTPIAFLTEANNLLVVSPTLPVKNVKELLALAREKPGYLNYVSSGVGSFGHLSFELLAAQTGVSFTHVPYKGTGAALQDLMSGAVHMALEAIPSALPKVKSGMAGALAVSGAHRSAIAPDIPTIAESGVPGFSVQSWFGLYGPRGMPPELTQRINEKVNKMLQSPNMVVRFQAMGIEAGRGSPADFAAMVANDSARWGRIAKERNIKME</sequence>
<keyword evidence="3" id="KW-1185">Reference proteome</keyword>
<evidence type="ECO:0000313" key="2">
    <source>
        <dbReference type="EMBL" id="RJG03263.1"/>
    </source>
</evidence>
<proteinExistence type="inferred from homology"/>
<accession>A0A3A3G441</accession>
<dbReference type="PANTHER" id="PTHR42928:SF5">
    <property type="entry name" value="BLR1237 PROTEIN"/>
    <property type="match status" value="1"/>
</dbReference>
<dbReference type="PIRSF" id="PIRSF017082">
    <property type="entry name" value="YflP"/>
    <property type="match status" value="1"/>
</dbReference>
<dbReference type="InterPro" id="IPR042100">
    <property type="entry name" value="Bug_dom1"/>
</dbReference>
<reference evidence="3" key="1">
    <citation type="submission" date="2018-09" db="EMBL/GenBank/DDBJ databases">
        <authorList>
            <person name="Zhu H."/>
        </authorList>
    </citation>
    <scope>NUCLEOTIDE SEQUENCE [LARGE SCALE GENOMIC DNA]</scope>
    <source>
        <strain evidence="3">K1S02-23</strain>
    </source>
</reference>
<dbReference type="AlphaFoldDB" id="A0A3A3G441"/>
<comment type="caution">
    <text evidence="2">The sequence shown here is derived from an EMBL/GenBank/DDBJ whole genome shotgun (WGS) entry which is preliminary data.</text>
</comment>